<proteinExistence type="predicted"/>
<evidence type="ECO:0000256" key="1">
    <source>
        <dbReference type="SAM" id="MobiDB-lite"/>
    </source>
</evidence>
<dbReference type="EMBL" id="AP023420">
    <property type="protein sequence ID" value="BCK83780.1"/>
    <property type="molecule type" value="Genomic_DNA"/>
</dbReference>
<evidence type="ECO:0000313" key="3">
    <source>
        <dbReference type="Proteomes" id="UP000679848"/>
    </source>
</evidence>
<dbReference type="Gene3D" id="1.25.40.10">
    <property type="entry name" value="Tetratricopeptide repeat domain"/>
    <property type="match status" value="1"/>
</dbReference>
<dbReference type="AlphaFoldDB" id="A0A810Q6P3"/>
<protein>
    <recommendedName>
        <fullName evidence="4">Sel1 repeat family protein</fullName>
    </recommendedName>
</protein>
<dbReference type="SUPFAM" id="SSF81901">
    <property type="entry name" value="HCP-like"/>
    <property type="match status" value="1"/>
</dbReference>
<feature type="region of interest" description="Disordered" evidence="1">
    <location>
        <begin position="1"/>
        <end position="25"/>
    </location>
</feature>
<dbReference type="PANTHER" id="PTHR11102">
    <property type="entry name" value="SEL-1-LIKE PROTEIN"/>
    <property type="match status" value="1"/>
</dbReference>
<dbReference type="SMART" id="SM00671">
    <property type="entry name" value="SEL1"/>
    <property type="match status" value="2"/>
</dbReference>
<dbReference type="InterPro" id="IPR006597">
    <property type="entry name" value="Sel1-like"/>
</dbReference>
<dbReference type="RefSeq" id="WP_228300464.1">
    <property type="nucleotide sequence ID" value="NZ_AP023420.1"/>
</dbReference>
<dbReference type="Pfam" id="PF08238">
    <property type="entry name" value="Sel1"/>
    <property type="match status" value="3"/>
</dbReference>
<accession>A0A810Q6P3</accession>
<evidence type="ECO:0008006" key="4">
    <source>
        <dbReference type="Google" id="ProtNLM"/>
    </source>
</evidence>
<evidence type="ECO:0000313" key="2">
    <source>
        <dbReference type="EMBL" id="BCK83780.1"/>
    </source>
</evidence>
<dbReference type="KEGG" id="pfaa:MM59RIKEN_10990"/>
<reference evidence="2" key="1">
    <citation type="submission" date="2020-09" db="EMBL/GenBank/DDBJ databases">
        <title>New species isolated from human feces.</title>
        <authorList>
            <person name="Kitahara M."/>
            <person name="Shigeno Y."/>
            <person name="Shime M."/>
            <person name="Matsumoto Y."/>
            <person name="Nakamura S."/>
            <person name="Motooka D."/>
            <person name="Fukuoka S."/>
            <person name="Nishikawa H."/>
            <person name="Benno Y."/>
        </authorList>
    </citation>
    <scope>NUCLEOTIDE SEQUENCE</scope>
    <source>
        <strain evidence="2">MM59</strain>
    </source>
</reference>
<dbReference type="InterPro" id="IPR011990">
    <property type="entry name" value="TPR-like_helical_dom_sf"/>
</dbReference>
<organism evidence="2 3">
    <name type="scientific">Pusillibacter faecalis</name>
    <dbReference type="NCBI Taxonomy" id="2714358"/>
    <lineage>
        <taxon>Bacteria</taxon>
        <taxon>Bacillati</taxon>
        <taxon>Bacillota</taxon>
        <taxon>Clostridia</taxon>
        <taxon>Eubacteriales</taxon>
        <taxon>Oscillospiraceae</taxon>
        <taxon>Pusillibacter</taxon>
    </lineage>
</organism>
<gene>
    <name evidence="2" type="ORF">MM59RIKEN_10990</name>
</gene>
<dbReference type="Proteomes" id="UP000679848">
    <property type="component" value="Chromosome"/>
</dbReference>
<name>A0A810Q6P3_9FIRM</name>
<dbReference type="PANTHER" id="PTHR11102:SF160">
    <property type="entry name" value="ERAD-ASSOCIATED E3 UBIQUITIN-PROTEIN LIGASE COMPONENT HRD3"/>
    <property type="match status" value="1"/>
</dbReference>
<sequence>MRSYRGGPPRSTKGSADGRGVLPDDERAADAGYDFAQYALGKLLESQDQMGEAVSWYGKAAAQGNSCAAYRLGKLYLTGQGVKQDWEQAWAYFYESAEQGNEYADFFPEHFD</sequence>
<keyword evidence="3" id="KW-1185">Reference proteome</keyword>
<dbReference type="InterPro" id="IPR050767">
    <property type="entry name" value="Sel1_AlgK"/>
</dbReference>